<reference evidence="2" key="1">
    <citation type="submission" date="2018-04" db="EMBL/GenBank/DDBJ databases">
        <title>Genomes of the Obligate Erwinia dacicola and Facultative Enterobacter sp. OLF Endosymbionts of the Olive Fruit fly, Bactrocera oleae.</title>
        <authorList>
            <person name="Estes A.M."/>
            <person name="Hearn D.J."/>
            <person name="Agarwal S."/>
            <person name="Pierson E.A."/>
            <person name="Dunning-Hotopp J.C."/>
        </authorList>
    </citation>
    <scope>NUCLEOTIDE SEQUENCE [LARGE SCALE GENOMIC DNA]</scope>
    <source>
        <strain evidence="2">Oroville</strain>
    </source>
</reference>
<feature type="region of interest" description="Disordered" evidence="1">
    <location>
        <begin position="22"/>
        <end position="44"/>
    </location>
</feature>
<proteinExistence type="predicted"/>
<accession>A0A328TGU7</accession>
<evidence type="ECO:0000313" key="2">
    <source>
        <dbReference type="EMBL" id="RAP69628.1"/>
    </source>
</evidence>
<sequence length="44" mass="4650">MFIKTRESSDVVTSSLQHIDGGVTDIPPAQYGDDAPLRAAGCTE</sequence>
<dbReference type="Proteomes" id="UP000244334">
    <property type="component" value="Unassembled WGS sequence"/>
</dbReference>
<dbReference type="AlphaFoldDB" id="A0A328TGU7"/>
<protein>
    <submittedName>
        <fullName evidence="2">Uncharacterized protein</fullName>
    </submittedName>
</protein>
<comment type="caution">
    <text evidence="2">The sequence shown here is derived from an EMBL/GenBank/DDBJ whole genome shotgun (WGS) entry which is preliminary data.</text>
</comment>
<organism evidence="2 3">
    <name type="scientific">Candidatus Erwinia dacicola</name>
    <dbReference type="NCBI Taxonomy" id="252393"/>
    <lineage>
        <taxon>Bacteria</taxon>
        <taxon>Pseudomonadati</taxon>
        <taxon>Pseudomonadota</taxon>
        <taxon>Gammaproteobacteria</taxon>
        <taxon>Enterobacterales</taxon>
        <taxon>Erwiniaceae</taxon>
        <taxon>Erwinia</taxon>
    </lineage>
</organism>
<name>A0A328TGU7_9GAMM</name>
<evidence type="ECO:0000313" key="3">
    <source>
        <dbReference type="Proteomes" id="UP000244334"/>
    </source>
</evidence>
<gene>
    <name evidence="2" type="ORF">ACZ87_03580</name>
</gene>
<keyword evidence="3" id="KW-1185">Reference proteome</keyword>
<dbReference type="EMBL" id="LJAM02000664">
    <property type="protein sequence ID" value="RAP69628.1"/>
    <property type="molecule type" value="Genomic_DNA"/>
</dbReference>
<evidence type="ECO:0000256" key="1">
    <source>
        <dbReference type="SAM" id="MobiDB-lite"/>
    </source>
</evidence>